<sequence>MIKSGHLEKGIDYGMYDAKFNKGEVAMMINGPLALSNYDR</sequence>
<organism>
    <name type="scientific">Aeromonas hydrophila</name>
    <dbReference type="NCBI Taxonomy" id="644"/>
    <lineage>
        <taxon>Bacteria</taxon>
        <taxon>Pseudomonadati</taxon>
        <taxon>Pseudomonadota</taxon>
        <taxon>Gammaproteobacteria</taxon>
        <taxon>Aeromonadales</taxon>
        <taxon>Aeromonadaceae</taxon>
        <taxon>Aeromonas</taxon>
    </lineage>
</organism>
<protein>
    <submittedName>
        <fullName>Maltose-binding protein</fullName>
    </submittedName>
</protein>
<proteinExistence type="evidence at protein level"/>
<accession>Q9R496</accession>
<keyword id="KW-0903">Direct protein sequencing</keyword>
<dbReference type="AlphaFoldDB" id="Q9R496"/>
<name>Q9R496_AERHY</name>
<reference key="1">
    <citation type="journal article" date="1994" name="Microbiology">
        <title>Maltose transport in Aeromonas hydrophila: purification, biochemical characterization and partial protein sequence analysis of a periplasmic maltose-binding protein.</title>
        <authorList>
            <person name="Honer zu Bentrup K."/>
            <person name="Schmid R."/>
            <person name="Schneider E."/>
        </authorList>
    </citation>
    <scope>PROTEIN SEQUENCE</scope>
</reference>
<dbReference type="Gene3D" id="3.40.190.10">
    <property type="entry name" value="Periplasmic binding protein-like II"/>
    <property type="match status" value="1"/>
</dbReference>